<dbReference type="InterPro" id="IPR001873">
    <property type="entry name" value="ENaC"/>
</dbReference>
<comment type="subcellular location">
    <subcellularLocation>
        <location evidence="1">Membrane</location>
        <topology evidence="1">Multi-pass membrane protein</topology>
    </subcellularLocation>
</comment>
<evidence type="ECO:0000256" key="3">
    <source>
        <dbReference type="ARBA" id="ARBA00022448"/>
    </source>
</evidence>
<feature type="transmembrane region" description="Helical" evidence="14">
    <location>
        <begin position="81"/>
        <end position="100"/>
    </location>
</feature>
<keyword evidence="10" id="KW-0325">Glycoprotein</keyword>
<keyword evidence="16" id="KW-1185">Reference proteome</keyword>
<keyword evidence="6 14" id="KW-1133">Transmembrane helix</keyword>
<evidence type="ECO:0000256" key="12">
    <source>
        <dbReference type="ARBA" id="ARBA00023303"/>
    </source>
</evidence>
<gene>
    <name evidence="15" type="ORF">CAMP_LOCUS9660</name>
</gene>
<evidence type="ECO:0000313" key="16">
    <source>
        <dbReference type="Proteomes" id="UP001152747"/>
    </source>
</evidence>
<keyword evidence="12 13" id="KW-0407">Ion channel</keyword>
<dbReference type="Pfam" id="PF00858">
    <property type="entry name" value="ASC"/>
    <property type="match status" value="1"/>
</dbReference>
<dbReference type="Proteomes" id="UP001152747">
    <property type="component" value="Unassembled WGS sequence"/>
</dbReference>
<evidence type="ECO:0000256" key="6">
    <source>
        <dbReference type="ARBA" id="ARBA00022989"/>
    </source>
</evidence>
<keyword evidence="4 13" id="KW-0894">Sodium channel</keyword>
<sequence>MSEIRRRSLKELDEIDISDTDSYNDEMNEIIDDIENDREKEKAVEKNTRIVKIKQTLRDWGTDCSWHGVPHMATSISCFTIFLWTTILLISAVLFCYLVTSTIRQYLRFSKTVDLNIGITSSSFPSTTFCNSNAYKLSAVKAIPELEALLTIYNSA</sequence>
<keyword evidence="3 13" id="KW-0813">Transport</keyword>
<dbReference type="AlphaFoldDB" id="A0A9P1N216"/>
<dbReference type="GO" id="GO:0005886">
    <property type="term" value="C:plasma membrane"/>
    <property type="evidence" value="ECO:0007669"/>
    <property type="project" value="TreeGrafter"/>
</dbReference>
<keyword evidence="8 13" id="KW-0406">Ion transport</keyword>
<dbReference type="EMBL" id="CANHGI010000004">
    <property type="protein sequence ID" value="CAI5447023.1"/>
    <property type="molecule type" value="Genomic_DNA"/>
</dbReference>
<name>A0A9P1N216_9PELO</name>
<comment type="caution">
    <text evidence="15">The sequence shown here is derived from an EMBL/GenBank/DDBJ whole genome shotgun (WGS) entry which is preliminary data.</text>
</comment>
<evidence type="ECO:0000256" key="5">
    <source>
        <dbReference type="ARBA" id="ARBA00022692"/>
    </source>
</evidence>
<protein>
    <submittedName>
        <fullName evidence="15">Uncharacterized protein</fullName>
    </submittedName>
</protein>
<evidence type="ECO:0000256" key="7">
    <source>
        <dbReference type="ARBA" id="ARBA00023053"/>
    </source>
</evidence>
<evidence type="ECO:0000256" key="9">
    <source>
        <dbReference type="ARBA" id="ARBA00023136"/>
    </source>
</evidence>
<accession>A0A9P1N216</accession>
<dbReference type="OrthoDB" id="6238402at2759"/>
<dbReference type="PANTHER" id="PTHR11690">
    <property type="entry name" value="AMILORIDE-SENSITIVE SODIUM CHANNEL-RELATED"/>
    <property type="match status" value="1"/>
</dbReference>
<organism evidence="15 16">
    <name type="scientific">Caenorhabditis angaria</name>
    <dbReference type="NCBI Taxonomy" id="860376"/>
    <lineage>
        <taxon>Eukaryota</taxon>
        <taxon>Metazoa</taxon>
        <taxon>Ecdysozoa</taxon>
        <taxon>Nematoda</taxon>
        <taxon>Chromadorea</taxon>
        <taxon>Rhabditida</taxon>
        <taxon>Rhabditina</taxon>
        <taxon>Rhabditomorpha</taxon>
        <taxon>Rhabditoidea</taxon>
        <taxon>Rhabditidae</taxon>
        <taxon>Peloderinae</taxon>
        <taxon>Caenorhabditis</taxon>
    </lineage>
</organism>
<comment type="similarity">
    <text evidence="2 13">Belongs to the amiloride-sensitive sodium channel (TC 1.A.6) family.</text>
</comment>
<dbReference type="GO" id="GO:0015280">
    <property type="term" value="F:ligand-gated sodium channel activity"/>
    <property type="evidence" value="ECO:0007669"/>
    <property type="project" value="TreeGrafter"/>
</dbReference>
<evidence type="ECO:0000256" key="10">
    <source>
        <dbReference type="ARBA" id="ARBA00023180"/>
    </source>
</evidence>
<evidence type="ECO:0000256" key="4">
    <source>
        <dbReference type="ARBA" id="ARBA00022461"/>
    </source>
</evidence>
<evidence type="ECO:0000313" key="15">
    <source>
        <dbReference type="EMBL" id="CAI5447023.1"/>
    </source>
</evidence>
<proteinExistence type="inferred from homology"/>
<keyword evidence="9 14" id="KW-0472">Membrane</keyword>
<evidence type="ECO:0000256" key="14">
    <source>
        <dbReference type="SAM" id="Phobius"/>
    </source>
</evidence>
<evidence type="ECO:0000256" key="8">
    <source>
        <dbReference type="ARBA" id="ARBA00023065"/>
    </source>
</evidence>
<keyword evidence="11 13" id="KW-0739">Sodium transport</keyword>
<dbReference type="PANTHER" id="PTHR11690:SF269">
    <property type="entry name" value="DEGENERIN-LIKE PROTEIN ASIC-2"/>
    <property type="match status" value="1"/>
</dbReference>
<keyword evidence="7" id="KW-0915">Sodium</keyword>
<evidence type="ECO:0000256" key="13">
    <source>
        <dbReference type="RuleBase" id="RU000679"/>
    </source>
</evidence>
<evidence type="ECO:0000256" key="2">
    <source>
        <dbReference type="ARBA" id="ARBA00007193"/>
    </source>
</evidence>
<evidence type="ECO:0000256" key="1">
    <source>
        <dbReference type="ARBA" id="ARBA00004141"/>
    </source>
</evidence>
<evidence type="ECO:0000256" key="11">
    <source>
        <dbReference type="ARBA" id="ARBA00023201"/>
    </source>
</evidence>
<keyword evidence="5 13" id="KW-0812">Transmembrane</keyword>
<reference evidence="15" key="1">
    <citation type="submission" date="2022-11" db="EMBL/GenBank/DDBJ databases">
        <authorList>
            <person name="Kikuchi T."/>
        </authorList>
    </citation>
    <scope>NUCLEOTIDE SEQUENCE</scope>
    <source>
        <strain evidence="15">PS1010</strain>
    </source>
</reference>